<evidence type="ECO:0000256" key="2">
    <source>
        <dbReference type="ARBA" id="ARBA00023125"/>
    </source>
</evidence>
<organism evidence="5 6">
    <name type="scientific">Flammeovirga aprica JL-4</name>
    <dbReference type="NCBI Taxonomy" id="694437"/>
    <lineage>
        <taxon>Bacteria</taxon>
        <taxon>Pseudomonadati</taxon>
        <taxon>Bacteroidota</taxon>
        <taxon>Cytophagia</taxon>
        <taxon>Cytophagales</taxon>
        <taxon>Flammeovirgaceae</taxon>
        <taxon>Flammeovirga</taxon>
    </lineage>
</organism>
<dbReference type="PANTHER" id="PTHR33164:SF101">
    <property type="entry name" value="TRANSCRIPTIONAL REPRESSOR MPRA"/>
    <property type="match status" value="1"/>
</dbReference>
<dbReference type="GO" id="GO:0006950">
    <property type="term" value="P:response to stress"/>
    <property type="evidence" value="ECO:0007669"/>
    <property type="project" value="TreeGrafter"/>
</dbReference>
<dbReference type="AlphaFoldDB" id="A0A7X9P203"/>
<accession>A0A7X9P203</accession>
<name>A0A7X9P203_9BACT</name>
<dbReference type="InterPro" id="IPR000835">
    <property type="entry name" value="HTH_MarR-typ"/>
</dbReference>
<feature type="domain" description="HTH marR-type" evidence="4">
    <location>
        <begin position="1"/>
        <end position="150"/>
    </location>
</feature>
<dbReference type="GO" id="GO:0003700">
    <property type="term" value="F:DNA-binding transcription factor activity"/>
    <property type="evidence" value="ECO:0007669"/>
    <property type="project" value="InterPro"/>
</dbReference>
<keyword evidence="3" id="KW-0804">Transcription</keyword>
<reference evidence="5 6" key="1">
    <citation type="submission" date="2020-04" db="EMBL/GenBank/DDBJ databases">
        <title>Flammeovirga sp. SR4, a novel species isolated from seawater.</title>
        <authorList>
            <person name="Wang X."/>
        </authorList>
    </citation>
    <scope>NUCLEOTIDE SEQUENCE [LARGE SCALE GENOMIC DNA]</scope>
    <source>
        <strain evidence="5 6">ATCC 23126</strain>
    </source>
</reference>
<dbReference type="PROSITE" id="PS50995">
    <property type="entry name" value="HTH_MARR_2"/>
    <property type="match status" value="1"/>
</dbReference>
<evidence type="ECO:0000313" key="6">
    <source>
        <dbReference type="Proteomes" id="UP000576082"/>
    </source>
</evidence>
<dbReference type="PRINTS" id="PR00598">
    <property type="entry name" value="HTHMARR"/>
</dbReference>
<dbReference type="PROSITE" id="PS01117">
    <property type="entry name" value="HTH_MARR_1"/>
    <property type="match status" value="1"/>
</dbReference>
<sequence length="152" mass="17915">MAKIDDVVKTKFTSEKHRFVTNMIYTANWIQNQFVDFLKPFGISPQQFNVLRILRGAKEEWVTMNDIKSLMIDKAPNATRLSDKLLEKEFVKRKRSETDRRIVYLSITKKGLALLKGIDDNQEMFSMDRFKDISEEEAKLCSEIIDKLRDLY</sequence>
<evidence type="ECO:0000313" key="5">
    <source>
        <dbReference type="EMBL" id="NME68094.1"/>
    </source>
</evidence>
<evidence type="ECO:0000259" key="4">
    <source>
        <dbReference type="PROSITE" id="PS50995"/>
    </source>
</evidence>
<keyword evidence="6" id="KW-1185">Reference proteome</keyword>
<dbReference type="GO" id="GO:0003677">
    <property type="term" value="F:DNA binding"/>
    <property type="evidence" value="ECO:0007669"/>
    <property type="project" value="UniProtKB-KW"/>
</dbReference>
<keyword evidence="1" id="KW-0805">Transcription regulation</keyword>
<dbReference type="EMBL" id="JABANE010000019">
    <property type="protein sequence ID" value="NME68094.1"/>
    <property type="molecule type" value="Genomic_DNA"/>
</dbReference>
<keyword evidence="2" id="KW-0238">DNA-binding</keyword>
<dbReference type="SMART" id="SM00347">
    <property type="entry name" value="HTH_MARR"/>
    <property type="match status" value="1"/>
</dbReference>
<comment type="caution">
    <text evidence="5">The sequence shown here is derived from an EMBL/GenBank/DDBJ whole genome shotgun (WGS) entry which is preliminary data.</text>
</comment>
<dbReference type="PANTHER" id="PTHR33164">
    <property type="entry name" value="TRANSCRIPTIONAL REGULATOR, MARR FAMILY"/>
    <property type="match status" value="1"/>
</dbReference>
<dbReference type="RefSeq" id="WP_169656407.1">
    <property type="nucleotide sequence ID" value="NZ_JABANE010000019.1"/>
</dbReference>
<evidence type="ECO:0000256" key="3">
    <source>
        <dbReference type="ARBA" id="ARBA00023163"/>
    </source>
</evidence>
<dbReference type="SUPFAM" id="SSF46785">
    <property type="entry name" value="Winged helix' DNA-binding domain"/>
    <property type="match status" value="1"/>
</dbReference>
<dbReference type="InterPro" id="IPR036390">
    <property type="entry name" value="WH_DNA-bd_sf"/>
</dbReference>
<proteinExistence type="predicted"/>
<gene>
    <name evidence="5" type="ORF">HHU12_08990</name>
</gene>
<dbReference type="Pfam" id="PF01047">
    <property type="entry name" value="MarR"/>
    <property type="match status" value="1"/>
</dbReference>
<dbReference type="Gene3D" id="1.10.10.10">
    <property type="entry name" value="Winged helix-like DNA-binding domain superfamily/Winged helix DNA-binding domain"/>
    <property type="match status" value="1"/>
</dbReference>
<dbReference type="InterPro" id="IPR039422">
    <property type="entry name" value="MarR/SlyA-like"/>
</dbReference>
<dbReference type="InterPro" id="IPR036388">
    <property type="entry name" value="WH-like_DNA-bd_sf"/>
</dbReference>
<evidence type="ECO:0000256" key="1">
    <source>
        <dbReference type="ARBA" id="ARBA00023015"/>
    </source>
</evidence>
<dbReference type="Proteomes" id="UP000576082">
    <property type="component" value="Unassembled WGS sequence"/>
</dbReference>
<dbReference type="InterPro" id="IPR023187">
    <property type="entry name" value="Tscrpt_reg_MarR-type_CS"/>
</dbReference>
<protein>
    <submittedName>
        <fullName evidence="5">MarR family transcriptional regulator</fullName>
    </submittedName>
</protein>